<dbReference type="Proteomes" id="UP000697127">
    <property type="component" value="Unassembled WGS sequence"/>
</dbReference>
<sequence>MESLELMLQKLSNNDLVVLIRVFTNTYILSPLSKTEFTSNLIQSSASRFVTALLIYGGIFLAIYETILHFGVAMNWWKNPADEVFKEIPVHCAHVYVSINLLKDGSDDEESEGNEKDDKKEDKKENNENTKYLLKYPIVYHFEFSPDEYAHEEYGTDLKFLKGKVHNWFESSEVYYHHKKDIGEISTQDLSFYNKKGKLIRGDDEYLCDLGVDTGDTIYCVIHY</sequence>
<evidence type="ECO:0000256" key="2">
    <source>
        <dbReference type="SAM" id="Phobius"/>
    </source>
</evidence>
<feature type="compositionally biased region" description="Basic and acidic residues" evidence="1">
    <location>
        <begin position="113"/>
        <end position="125"/>
    </location>
</feature>
<feature type="transmembrane region" description="Helical" evidence="2">
    <location>
        <begin position="53"/>
        <end position="77"/>
    </location>
</feature>
<feature type="region of interest" description="Disordered" evidence="1">
    <location>
        <begin position="105"/>
        <end position="125"/>
    </location>
</feature>
<evidence type="ECO:0000313" key="3">
    <source>
        <dbReference type="EMBL" id="KAG0690329.1"/>
    </source>
</evidence>
<evidence type="ECO:0000256" key="1">
    <source>
        <dbReference type="SAM" id="MobiDB-lite"/>
    </source>
</evidence>
<organism evidence="3 4">
    <name type="scientific">Pichia californica</name>
    <dbReference type="NCBI Taxonomy" id="460514"/>
    <lineage>
        <taxon>Eukaryota</taxon>
        <taxon>Fungi</taxon>
        <taxon>Dikarya</taxon>
        <taxon>Ascomycota</taxon>
        <taxon>Saccharomycotina</taxon>
        <taxon>Pichiomycetes</taxon>
        <taxon>Pichiales</taxon>
        <taxon>Pichiaceae</taxon>
        <taxon>Pichia</taxon>
    </lineage>
</organism>
<accession>A0A9P6WNM4</accession>
<keyword evidence="4" id="KW-1185">Reference proteome</keyword>
<keyword evidence="2" id="KW-0812">Transmembrane</keyword>
<keyword evidence="2" id="KW-1133">Transmembrane helix</keyword>
<comment type="caution">
    <text evidence="3">The sequence shown here is derived from an EMBL/GenBank/DDBJ whole genome shotgun (WGS) entry which is preliminary data.</text>
</comment>
<gene>
    <name evidence="3" type="ORF">C6P40_003253</name>
</gene>
<reference evidence="3" key="1">
    <citation type="submission" date="2020-11" db="EMBL/GenBank/DDBJ databases">
        <title>Kefir isolates.</title>
        <authorList>
            <person name="Marcisauskas S."/>
            <person name="Kim Y."/>
            <person name="Blasche S."/>
        </authorList>
    </citation>
    <scope>NUCLEOTIDE SEQUENCE</scope>
    <source>
        <strain evidence="3">Olga-1</strain>
    </source>
</reference>
<dbReference type="EMBL" id="PUHW01000036">
    <property type="protein sequence ID" value="KAG0690329.1"/>
    <property type="molecule type" value="Genomic_DNA"/>
</dbReference>
<name>A0A9P6WNM4_9ASCO</name>
<keyword evidence="2" id="KW-0472">Membrane</keyword>
<evidence type="ECO:0000313" key="4">
    <source>
        <dbReference type="Proteomes" id="UP000697127"/>
    </source>
</evidence>
<protein>
    <submittedName>
        <fullName evidence="3">Uncharacterized protein</fullName>
    </submittedName>
</protein>
<proteinExistence type="predicted"/>
<dbReference type="AlphaFoldDB" id="A0A9P6WNM4"/>